<sequence length="467" mass="54111">MHLFKIEYVDPNIYAIKIDNAFQKHIKATDLEKLSQSITQFLKDIKHPALEWFEHLQVSVGLHLELTNGEFKTLKKLLLIGEDREVIKLPVELKYSVELQHRILITHRKLDHFIDYWRLPNPQGIKYRLFRCLSEDIIEVPYVEMPLEYDFRRNLYAFRPNHGTTHSIRLVQLFNSVLKLMQFMVKDTLDSDNSNALLSLSLEEKNCLELAFFLYRSGRTNELGWSGDRSYSPRSSEIFRQIALKLGYDPGLVDAIAICFDYKSPNPLYLYHHQYITEERRTKIKLFKQLFKLVHSADLIRCFSNYDSIAEHLKSVFDTLLGKLDSDLMDELAHQTLVMAAKYCKFTGAPVVVPSLQSESMGTYFGNKYVMVKAVAEVEKTFTDLDMIDFDWNNLVSVKNKAEDVDAMNDIKSAYCGVLSSNNQSSTIDVFNTESSDYSKKPGFFSTHNERSSVNNCTINHSVDHRF</sequence>
<reference evidence="3 5" key="2">
    <citation type="submission" date="2018-06" db="EMBL/GenBank/DDBJ databases">
        <authorList>
            <consortium name="Pathogen Informatics"/>
            <person name="Doyle S."/>
        </authorList>
    </citation>
    <scope>NUCLEOTIDE SEQUENCE [LARGE SCALE GENOMIC DNA]</scope>
    <source>
        <strain evidence="3 5">NCTC12239</strain>
    </source>
</reference>
<reference evidence="2 4" key="1">
    <citation type="submission" date="2015-11" db="EMBL/GenBank/DDBJ databases">
        <title>Genomic analysis of 38 Legionella species identifies large and diverse effector repertoires.</title>
        <authorList>
            <person name="Burstein D."/>
            <person name="Amaro F."/>
            <person name="Zusman T."/>
            <person name="Lifshitz Z."/>
            <person name="Cohen O."/>
            <person name="Gilbert J.A."/>
            <person name="Pupko T."/>
            <person name="Shuman H.A."/>
            <person name="Segal G."/>
        </authorList>
    </citation>
    <scope>NUCLEOTIDE SEQUENCE [LARGE SCALE GENOMIC DNA]</scope>
    <source>
        <strain evidence="2 4">ATCC 43877</strain>
    </source>
</reference>
<dbReference type="RefSeq" id="WP_028384591.1">
    <property type="nucleotide sequence ID" value="NZ_CAAAJG010000014.1"/>
</dbReference>
<dbReference type="OrthoDB" id="5630341at2"/>
<dbReference type="Pfam" id="PF12252">
    <property type="entry name" value="SidE_PDE"/>
    <property type="match status" value="1"/>
</dbReference>
<protein>
    <recommendedName>
        <fullName evidence="1">SidE PDE domain-containing protein</fullName>
    </recommendedName>
</protein>
<evidence type="ECO:0000313" key="2">
    <source>
        <dbReference type="EMBL" id="KTD38480.1"/>
    </source>
</evidence>
<evidence type="ECO:0000259" key="1">
    <source>
        <dbReference type="Pfam" id="PF12252"/>
    </source>
</evidence>
<accession>A0A378JVT7</accession>
<dbReference type="EMBL" id="UGOG01000001">
    <property type="protein sequence ID" value="STX62825.1"/>
    <property type="molecule type" value="Genomic_DNA"/>
</dbReference>
<proteinExistence type="predicted"/>
<feature type="domain" description="SidE PDE" evidence="1">
    <location>
        <begin position="136"/>
        <end position="351"/>
    </location>
</feature>
<organism evidence="3 5">
    <name type="scientific">Legionella moravica</name>
    <dbReference type="NCBI Taxonomy" id="39962"/>
    <lineage>
        <taxon>Bacteria</taxon>
        <taxon>Pseudomonadati</taxon>
        <taxon>Pseudomonadota</taxon>
        <taxon>Gammaproteobacteria</taxon>
        <taxon>Legionellales</taxon>
        <taxon>Legionellaceae</taxon>
        <taxon>Legionella</taxon>
    </lineage>
</organism>
<dbReference type="AlphaFoldDB" id="A0A378JVT7"/>
<keyword evidence="4" id="KW-1185">Reference proteome</keyword>
<evidence type="ECO:0000313" key="3">
    <source>
        <dbReference type="EMBL" id="STX62825.1"/>
    </source>
</evidence>
<dbReference type="EMBL" id="LNYN01000010">
    <property type="protein sequence ID" value="KTD38480.1"/>
    <property type="molecule type" value="Genomic_DNA"/>
</dbReference>
<dbReference type="Proteomes" id="UP000254040">
    <property type="component" value="Unassembled WGS sequence"/>
</dbReference>
<evidence type="ECO:0000313" key="5">
    <source>
        <dbReference type="Proteomes" id="UP000254040"/>
    </source>
</evidence>
<gene>
    <name evidence="2" type="ORF">Lmor_0301</name>
    <name evidence="3" type="ORF">NCTC12239_01764</name>
</gene>
<dbReference type="Proteomes" id="UP000054985">
    <property type="component" value="Unassembled WGS sequence"/>
</dbReference>
<evidence type="ECO:0000313" key="4">
    <source>
        <dbReference type="Proteomes" id="UP000054985"/>
    </source>
</evidence>
<name>A0A378JVT7_9GAMM</name>
<dbReference type="InterPro" id="IPR021014">
    <property type="entry name" value="SidE_PDE"/>
</dbReference>